<gene>
    <name evidence="2" type="ORF">ALP58_05406</name>
</gene>
<reference evidence="2 3" key="1">
    <citation type="submission" date="2018-08" db="EMBL/GenBank/DDBJ databases">
        <title>Recombination of ecologically and evolutionarily significant loci maintains genetic cohesion in the Pseudomonas syringae species complex.</title>
        <authorList>
            <person name="Dillon M."/>
            <person name="Thakur S."/>
            <person name="Almeida R.N.D."/>
            <person name="Weir B.S."/>
            <person name="Guttman D.S."/>
        </authorList>
    </citation>
    <scope>NUCLEOTIDE SEQUENCE [LARGE SCALE GENOMIC DNA]</scope>
    <source>
        <strain evidence="2 3">ICMP 9420</strain>
    </source>
</reference>
<evidence type="ECO:0000313" key="3">
    <source>
        <dbReference type="Proteomes" id="UP000270430"/>
    </source>
</evidence>
<evidence type="ECO:0000259" key="1">
    <source>
        <dbReference type="Pfam" id="PF00419"/>
    </source>
</evidence>
<proteinExistence type="predicted"/>
<comment type="caution">
    <text evidence="2">The sequence shown here is derived from an EMBL/GenBank/DDBJ whole genome shotgun (WGS) entry which is preliminary data.</text>
</comment>
<accession>A0A3M5G488</accession>
<dbReference type="InterPro" id="IPR000259">
    <property type="entry name" value="Adhesion_dom_fimbrial"/>
</dbReference>
<organism evidence="2 3">
    <name type="scientific">Pseudomonas savastanoi</name>
    <name type="common">Pseudomonas syringae pv. savastanoi</name>
    <dbReference type="NCBI Taxonomy" id="29438"/>
    <lineage>
        <taxon>Bacteria</taxon>
        <taxon>Pseudomonadati</taxon>
        <taxon>Pseudomonadota</taxon>
        <taxon>Gammaproteobacteria</taxon>
        <taxon>Pseudomonadales</taxon>
        <taxon>Pseudomonadaceae</taxon>
        <taxon>Pseudomonas</taxon>
    </lineage>
</organism>
<protein>
    <recommendedName>
        <fullName evidence="1">Fimbrial-type adhesion domain-containing protein</fullName>
    </recommendedName>
</protein>
<dbReference type="InterPro" id="IPR008966">
    <property type="entry name" value="Adhesion_dom_sf"/>
</dbReference>
<dbReference type="EMBL" id="RBSX01000356">
    <property type="protein sequence ID" value="RMS81466.1"/>
    <property type="molecule type" value="Genomic_DNA"/>
</dbReference>
<feature type="domain" description="Fimbrial-type adhesion" evidence="1">
    <location>
        <begin position="241"/>
        <end position="364"/>
    </location>
</feature>
<evidence type="ECO:0000313" key="2">
    <source>
        <dbReference type="EMBL" id="RMS81466.1"/>
    </source>
</evidence>
<name>A0A3M5G488_PSESS</name>
<sequence>MAVSSVLIAHRSRGRRPLRPACWSPIPFRTNADMKRLSARRWLLSTVVLLMLNPASVFALVCTTQGGGETEIHDDLGSTVAIPESIPNGEVVWRSEPVNVQVECAKDGSQSVEEEIFIYLNPDNRLIGQGIRAGMTLQGTDHLQGSGRVSTGSYLPACHEGDSNIENCPKVRFNLAFSVFIQKFGATPPSGVASDLLDYRFFQLGGATDSSRVPGRSLSYVINNLRGLRFVACDADLQVLPETVEFGDVAIHEVTIGKVIATQTFSLLTSRTCDSPFSIDARFRPVTGNLSGELLVPSGNDSLGIRIASAVSGQPLRYNEPFHLAELLGETNAASADFNAQLLWNSNTPTPGPFNAEIMVDLFYK</sequence>
<dbReference type="AlphaFoldDB" id="A0A3M5G488"/>
<dbReference type="SUPFAM" id="SSF49401">
    <property type="entry name" value="Bacterial adhesins"/>
    <property type="match status" value="1"/>
</dbReference>
<dbReference type="GO" id="GO:0007155">
    <property type="term" value="P:cell adhesion"/>
    <property type="evidence" value="ECO:0007669"/>
    <property type="project" value="InterPro"/>
</dbReference>
<dbReference type="Proteomes" id="UP000270430">
    <property type="component" value="Unassembled WGS sequence"/>
</dbReference>
<dbReference type="Pfam" id="PF00419">
    <property type="entry name" value="Fimbrial"/>
    <property type="match status" value="1"/>
</dbReference>
<dbReference type="GO" id="GO:0009289">
    <property type="term" value="C:pilus"/>
    <property type="evidence" value="ECO:0007669"/>
    <property type="project" value="InterPro"/>
</dbReference>
<dbReference type="InterPro" id="IPR036937">
    <property type="entry name" value="Adhesion_dom_fimbrial_sf"/>
</dbReference>
<dbReference type="Gene3D" id="2.60.40.1090">
    <property type="entry name" value="Fimbrial-type adhesion domain"/>
    <property type="match status" value="1"/>
</dbReference>